<accession>A0A9D7QN31</accession>
<sequence length="51" mass="5597">MPLRAAVNLDDTPIFEAAGAIFIARLANIEPDFSSLVVRRLAAVKETIRRS</sequence>
<name>A0A9D7QN31_9RHOO</name>
<gene>
    <name evidence="1" type="ORF">IPN75_09230</name>
</gene>
<reference evidence="1" key="1">
    <citation type="submission" date="2020-10" db="EMBL/GenBank/DDBJ databases">
        <title>Connecting structure to function with the recovery of over 1000 high-quality activated sludge metagenome-assembled genomes encoding full-length rRNA genes using long-read sequencing.</title>
        <authorList>
            <person name="Singleton C.M."/>
            <person name="Petriglieri F."/>
            <person name="Kristensen J.M."/>
            <person name="Kirkegaard R.H."/>
            <person name="Michaelsen T.Y."/>
            <person name="Andersen M.H."/>
            <person name="Karst S.M."/>
            <person name="Dueholm M.S."/>
            <person name="Nielsen P.H."/>
            <person name="Albertsen M."/>
        </authorList>
    </citation>
    <scope>NUCLEOTIDE SEQUENCE</scope>
    <source>
        <strain evidence="1">OdNE_18-Q3-R46-58_BAT3C.305</strain>
    </source>
</reference>
<comment type="caution">
    <text evidence="1">The sequence shown here is derived from an EMBL/GenBank/DDBJ whole genome shotgun (WGS) entry which is preliminary data.</text>
</comment>
<dbReference type="AlphaFoldDB" id="A0A9D7QN31"/>
<dbReference type="EMBL" id="JADKBR010000010">
    <property type="protein sequence ID" value="MBK8890555.1"/>
    <property type="molecule type" value="Genomic_DNA"/>
</dbReference>
<organism evidence="1 2">
    <name type="scientific">Candidatus Dechloromonas phosphorivorans</name>
    <dbReference type="NCBI Taxonomy" id="2899244"/>
    <lineage>
        <taxon>Bacteria</taxon>
        <taxon>Pseudomonadati</taxon>
        <taxon>Pseudomonadota</taxon>
        <taxon>Betaproteobacteria</taxon>
        <taxon>Rhodocyclales</taxon>
        <taxon>Azonexaceae</taxon>
        <taxon>Dechloromonas</taxon>
    </lineage>
</organism>
<dbReference type="Proteomes" id="UP000808146">
    <property type="component" value="Unassembled WGS sequence"/>
</dbReference>
<evidence type="ECO:0000313" key="1">
    <source>
        <dbReference type="EMBL" id="MBK8890555.1"/>
    </source>
</evidence>
<proteinExistence type="predicted"/>
<protein>
    <submittedName>
        <fullName evidence="1">Uncharacterized protein</fullName>
    </submittedName>
</protein>
<evidence type="ECO:0000313" key="2">
    <source>
        <dbReference type="Proteomes" id="UP000808146"/>
    </source>
</evidence>